<dbReference type="OrthoDB" id="10642335at2759"/>
<reference evidence="1" key="1">
    <citation type="submission" date="2006-10" db="EMBL/GenBank/DDBJ databases">
        <authorList>
            <person name="Amadeo P."/>
            <person name="Zhao Q."/>
            <person name="Wortman J."/>
            <person name="Fraser-Liggett C."/>
            <person name="Carlton J."/>
        </authorList>
    </citation>
    <scope>NUCLEOTIDE SEQUENCE</scope>
    <source>
        <strain evidence="1">G3</strain>
    </source>
</reference>
<dbReference type="KEGG" id="tva:4773838"/>
<protein>
    <submittedName>
        <fullName evidence="1">Uncharacterized protein</fullName>
    </submittedName>
</protein>
<dbReference type="InParanoid" id="A2DUU6"/>
<reference evidence="1" key="2">
    <citation type="journal article" date="2007" name="Science">
        <title>Draft genome sequence of the sexually transmitted pathogen Trichomonas vaginalis.</title>
        <authorList>
            <person name="Carlton J.M."/>
            <person name="Hirt R.P."/>
            <person name="Silva J.C."/>
            <person name="Delcher A.L."/>
            <person name="Schatz M."/>
            <person name="Zhao Q."/>
            <person name="Wortman J.R."/>
            <person name="Bidwell S.L."/>
            <person name="Alsmark U.C.M."/>
            <person name="Besteiro S."/>
            <person name="Sicheritz-Ponten T."/>
            <person name="Noel C.J."/>
            <person name="Dacks J.B."/>
            <person name="Foster P.G."/>
            <person name="Simillion C."/>
            <person name="Van de Peer Y."/>
            <person name="Miranda-Saavedra D."/>
            <person name="Barton G.J."/>
            <person name="Westrop G.D."/>
            <person name="Mueller S."/>
            <person name="Dessi D."/>
            <person name="Fiori P.L."/>
            <person name="Ren Q."/>
            <person name="Paulsen I."/>
            <person name="Zhang H."/>
            <person name="Bastida-Corcuera F.D."/>
            <person name="Simoes-Barbosa A."/>
            <person name="Brown M.T."/>
            <person name="Hayes R.D."/>
            <person name="Mukherjee M."/>
            <person name="Okumura C.Y."/>
            <person name="Schneider R."/>
            <person name="Smith A.J."/>
            <person name="Vanacova S."/>
            <person name="Villalvazo M."/>
            <person name="Haas B.J."/>
            <person name="Pertea M."/>
            <person name="Feldblyum T.V."/>
            <person name="Utterback T.R."/>
            <person name="Shu C.L."/>
            <person name="Osoegawa K."/>
            <person name="de Jong P.J."/>
            <person name="Hrdy I."/>
            <person name="Horvathova L."/>
            <person name="Zubacova Z."/>
            <person name="Dolezal P."/>
            <person name="Malik S.B."/>
            <person name="Logsdon J.M. Jr."/>
            <person name="Henze K."/>
            <person name="Gupta A."/>
            <person name="Wang C.C."/>
            <person name="Dunne R.L."/>
            <person name="Upcroft J.A."/>
            <person name="Upcroft P."/>
            <person name="White O."/>
            <person name="Salzberg S.L."/>
            <person name="Tang P."/>
            <person name="Chiu C.-H."/>
            <person name="Lee Y.-S."/>
            <person name="Embley T.M."/>
            <person name="Coombs G.H."/>
            <person name="Mottram J.C."/>
            <person name="Tachezy J."/>
            <person name="Fraser-Liggett C.M."/>
            <person name="Johnson P.J."/>
        </authorList>
    </citation>
    <scope>NUCLEOTIDE SEQUENCE [LARGE SCALE GENOMIC DNA]</scope>
    <source>
        <strain evidence="1">G3</strain>
    </source>
</reference>
<dbReference type="EMBL" id="DS113250">
    <property type="protein sequence ID" value="EAY15831.1"/>
    <property type="molecule type" value="Genomic_DNA"/>
</dbReference>
<dbReference type="AlphaFoldDB" id="A2DUU6"/>
<gene>
    <name evidence="1" type="ORF">TVAG_160040</name>
</gene>
<dbReference type="VEuPathDB" id="TrichDB:TVAG_160040"/>
<proteinExistence type="predicted"/>
<sequence length="669" mass="76966">MQGPFSLSISGKRLQKKPAIGSKFYIADFGNSSNSLFIVRNQFTDVLIQSNDYSTISKIYETRFTERIVSASAMPGKKWFLVVLQGFGDGIDPRPFYRAIFINAVSKTAELPVTMKTNTPQYVSWAYSPDNPVFLHLKYDKDKNPIISTYEFNYDPISSSFTINFRRNHEHFMWFNTGMKGATHHTYMVQFDPTTNNLVFSDRTKTDLYPKTCILPSNIELGCNTEFKAFSASVKHMSFQKCGQRMIIHTSSNKLTIILPFSSLKAEITLDYIDLPPKSDPSLFEKFTTTQELEDSCLQYDPLNVSDFPTTKIPFVMCNNGFYIITAPKGMITCFLLDKADRVRASFSTAMPDNCLQMHKMSSLNDQATLCLSQETGEIFNCHLNADFFVKRDPKFSLSLLHAFITPRNHDISIAEFITPRLLKTFWNCEFFSEALLLLFNSDQQNRPFADRVCSTLLDPKRHGDSLFSEYLTQPRGEIAEQYKSFREIFKKIPKSIMEQLPPNLQDFGQIVKTLISLLDTDFFNVETFPVDCQFASRLQITALKHFLDPNAIILTAKTVFPENFSEEVLSTWLMRGMIDEPIVKEWQPGIVSPLILSQENAFDIVNDIWWFMKMKNASLLFKQEDDPLTNLFQHVEQATLRQNEFGPLIFSIHQYLLQPEMDKPIFEI</sequence>
<keyword evidence="2" id="KW-1185">Reference proteome</keyword>
<dbReference type="RefSeq" id="XP_001328054.1">
    <property type="nucleotide sequence ID" value="XM_001328019.1"/>
</dbReference>
<organism evidence="1 2">
    <name type="scientific">Trichomonas vaginalis (strain ATCC PRA-98 / G3)</name>
    <dbReference type="NCBI Taxonomy" id="412133"/>
    <lineage>
        <taxon>Eukaryota</taxon>
        <taxon>Metamonada</taxon>
        <taxon>Parabasalia</taxon>
        <taxon>Trichomonadida</taxon>
        <taxon>Trichomonadidae</taxon>
        <taxon>Trichomonas</taxon>
    </lineage>
</organism>
<evidence type="ECO:0000313" key="2">
    <source>
        <dbReference type="Proteomes" id="UP000001542"/>
    </source>
</evidence>
<evidence type="ECO:0000313" key="1">
    <source>
        <dbReference type="EMBL" id="EAY15831.1"/>
    </source>
</evidence>
<accession>A2DUU6</accession>
<dbReference type="VEuPathDB" id="TrichDB:TVAGG3_0259370"/>
<dbReference type="Proteomes" id="UP000001542">
    <property type="component" value="Unassembled WGS sequence"/>
</dbReference>
<name>A2DUU6_TRIV3</name>